<dbReference type="KEGG" id="sapp:SAC06_05210"/>
<proteinExistence type="inferred from homology"/>
<dbReference type="InterPro" id="IPR036291">
    <property type="entry name" value="NAD(P)-bd_dom_sf"/>
</dbReference>
<evidence type="ECO:0000256" key="6">
    <source>
        <dbReference type="RuleBase" id="RU361277"/>
    </source>
</evidence>
<dbReference type="InterPro" id="IPR011032">
    <property type="entry name" value="GroES-like_sf"/>
</dbReference>
<dbReference type="CDD" id="cd08232">
    <property type="entry name" value="idonate-5-DH"/>
    <property type="match status" value="1"/>
</dbReference>
<dbReference type="InterPro" id="IPR002328">
    <property type="entry name" value="ADH_Zn_CS"/>
</dbReference>
<evidence type="ECO:0000256" key="5">
    <source>
        <dbReference type="ARBA" id="ARBA00023002"/>
    </source>
</evidence>
<dbReference type="InterPro" id="IPR013154">
    <property type="entry name" value="ADH-like_N"/>
</dbReference>
<evidence type="ECO:0000256" key="2">
    <source>
        <dbReference type="ARBA" id="ARBA00008072"/>
    </source>
</evidence>
<dbReference type="Gene3D" id="3.40.50.720">
    <property type="entry name" value="NAD(P)-binding Rossmann-like Domain"/>
    <property type="match status" value="1"/>
</dbReference>
<dbReference type="InterPro" id="IPR013149">
    <property type="entry name" value="ADH-like_C"/>
</dbReference>
<evidence type="ECO:0000259" key="7">
    <source>
        <dbReference type="Pfam" id="PF00107"/>
    </source>
</evidence>
<gene>
    <name evidence="9" type="ORF">SAC06_05210</name>
</gene>
<feature type="domain" description="Alcohol dehydrogenase-like N-terminal" evidence="8">
    <location>
        <begin position="24"/>
        <end position="148"/>
    </location>
</feature>
<dbReference type="Pfam" id="PF00107">
    <property type="entry name" value="ADH_zinc_N"/>
    <property type="match status" value="1"/>
</dbReference>
<dbReference type="RefSeq" id="WP_350257250.1">
    <property type="nucleotide sequence ID" value="NZ_CP138335.1"/>
</dbReference>
<keyword evidence="3 6" id="KW-0479">Metal-binding</keyword>
<comment type="similarity">
    <text evidence="2 6">Belongs to the zinc-containing alcohol dehydrogenase family.</text>
</comment>
<dbReference type="SUPFAM" id="SSF50129">
    <property type="entry name" value="GroES-like"/>
    <property type="match status" value="1"/>
</dbReference>
<name>A0AAU7V4X7_9ACTO</name>
<dbReference type="Gene3D" id="3.90.180.10">
    <property type="entry name" value="Medium-chain alcohol dehydrogenases, catalytic domain"/>
    <property type="match status" value="1"/>
</dbReference>
<keyword evidence="4 6" id="KW-0862">Zinc</keyword>
<protein>
    <submittedName>
        <fullName evidence="9">L-idonate 5-dehydrogenase</fullName>
    </submittedName>
</protein>
<feature type="domain" description="Alcohol dehydrogenase-like C-terminal" evidence="7">
    <location>
        <begin position="187"/>
        <end position="307"/>
    </location>
</feature>
<dbReference type="Pfam" id="PF08240">
    <property type="entry name" value="ADH_N"/>
    <property type="match status" value="1"/>
</dbReference>
<evidence type="ECO:0000256" key="3">
    <source>
        <dbReference type="ARBA" id="ARBA00022723"/>
    </source>
</evidence>
<dbReference type="SUPFAM" id="SSF51735">
    <property type="entry name" value="NAD(P)-binding Rossmann-fold domains"/>
    <property type="match status" value="1"/>
</dbReference>
<evidence type="ECO:0000256" key="4">
    <source>
        <dbReference type="ARBA" id="ARBA00022833"/>
    </source>
</evidence>
<dbReference type="GO" id="GO:0008270">
    <property type="term" value="F:zinc ion binding"/>
    <property type="evidence" value="ECO:0007669"/>
    <property type="project" value="InterPro"/>
</dbReference>
<dbReference type="EMBL" id="CP138335">
    <property type="protein sequence ID" value="XBW07056.1"/>
    <property type="molecule type" value="Genomic_DNA"/>
</dbReference>
<dbReference type="PROSITE" id="PS00059">
    <property type="entry name" value="ADH_ZINC"/>
    <property type="match status" value="1"/>
</dbReference>
<keyword evidence="5" id="KW-0560">Oxidoreductase</keyword>
<evidence type="ECO:0000256" key="1">
    <source>
        <dbReference type="ARBA" id="ARBA00001947"/>
    </source>
</evidence>
<reference evidence="9" key="1">
    <citation type="submission" date="2023-11" db="EMBL/GenBank/DDBJ databases">
        <title>Scrofimicrobium hongkongense sp. nov., isolated from a patient with peritonitis.</title>
        <authorList>
            <person name="Lao H.Y."/>
            <person name="Wong A.Y.P."/>
            <person name="Ng T.L."/>
            <person name="Wong R.Y.L."/>
            <person name="Yau M.C.Y."/>
            <person name="Lam J.Y.W."/>
            <person name="Siu G.K.H."/>
        </authorList>
    </citation>
    <scope>NUCLEOTIDE SEQUENCE</scope>
    <source>
        <strain evidence="9">R131</strain>
    </source>
</reference>
<dbReference type="PANTHER" id="PTHR43161:SF9">
    <property type="entry name" value="SORBITOL DEHYDROGENASE"/>
    <property type="match status" value="1"/>
</dbReference>
<evidence type="ECO:0000313" key="9">
    <source>
        <dbReference type="EMBL" id="XBW07056.1"/>
    </source>
</evidence>
<dbReference type="GO" id="GO:0016491">
    <property type="term" value="F:oxidoreductase activity"/>
    <property type="evidence" value="ECO:0007669"/>
    <property type="project" value="UniProtKB-KW"/>
</dbReference>
<comment type="cofactor">
    <cofactor evidence="1 6">
        <name>Zn(2+)</name>
        <dbReference type="ChEBI" id="CHEBI:29105"/>
    </cofactor>
</comment>
<dbReference type="PANTHER" id="PTHR43161">
    <property type="entry name" value="SORBITOL DEHYDROGENASE"/>
    <property type="match status" value="1"/>
</dbReference>
<sequence>MKAVVVHGAHDLRIDEVPDPIPTDDNVVVAMEWGGICGSDVAYVQSGVSGTATLKDPLILGHEGAGRVVHIGQDAAEHLAGSGIEVGSAVTMHPATLVGAGSGLNHRSPQSNLWPRVRYFGSAAFDPHEAGLFSSQRAVRPDQLRAVPAGVTTREAALAEPFGVALHALNRAGDVSGRTVLVNGCGPIGALAVAAARAAGAGQVIAADLSPTSLRIAEEMGADRIIDLSSGEQLPVDVDVAVEASGAPQAWGGVIAAIRRGGTMVQVGNLPLSEVGASLGGLVTREINLRGSYRFVDEITDALALMAQGLDVTPLMTHEVPMDEAERGFELAADRTSGSSKVMIKLA</sequence>
<dbReference type="AlphaFoldDB" id="A0AAU7V4X7"/>
<organism evidence="9">
    <name type="scientific">Scrofimicrobium appendicitidis</name>
    <dbReference type="NCBI Taxonomy" id="3079930"/>
    <lineage>
        <taxon>Bacteria</taxon>
        <taxon>Bacillati</taxon>
        <taxon>Actinomycetota</taxon>
        <taxon>Actinomycetes</taxon>
        <taxon>Actinomycetales</taxon>
        <taxon>Actinomycetaceae</taxon>
        <taxon>Scrofimicrobium</taxon>
    </lineage>
</organism>
<accession>A0AAU7V4X7</accession>
<evidence type="ECO:0000259" key="8">
    <source>
        <dbReference type="Pfam" id="PF08240"/>
    </source>
</evidence>